<evidence type="ECO:0000256" key="9">
    <source>
        <dbReference type="RuleBase" id="RU369079"/>
    </source>
</evidence>
<protein>
    <recommendedName>
        <fullName evidence="9">TRAP transporter small permease protein</fullName>
    </recommendedName>
</protein>
<comment type="subunit">
    <text evidence="9">The complex comprises the extracytoplasmic solute receptor protein and the two transmembrane proteins.</text>
</comment>
<evidence type="ECO:0000313" key="12">
    <source>
        <dbReference type="Proteomes" id="UP000694001"/>
    </source>
</evidence>
<dbReference type="GO" id="GO:0015740">
    <property type="term" value="P:C4-dicarboxylate transport"/>
    <property type="evidence" value="ECO:0007669"/>
    <property type="project" value="TreeGrafter"/>
</dbReference>
<dbReference type="AlphaFoldDB" id="A0A975U154"/>
<dbReference type="Proteomes" id="UP000694001">
    <property type="component" value="Chromosome"/>
</dbReference>
<sequence length="199" mass="22198">MAKDDPVGRRAVAAEEPEPGFEALIHAQEEAERHEPPGDWRVEDWVAFALFWVLAATVFTQFFSRYVLNDSIAWTEEIARYLLMATAFIGAALAARKGTHIALEIVPSMLPRAARRWARLGLALVTILFFAICAWLCANIAEAMMYQPMVVIDVPLGLVYWTVMGGMVMTTFRLAQAAWIRFRAGEPETAPDPSEGARL</sequence>
<comment type="function">
    <text evidence="9">Part of the tripartite ATP-independent periplasmic (TRAP) transport system.</text>
</comment>
<keyword evidence="7 9" id="KW-0472">Membrane</keyword>
<feature type="transmembrane region" description="Helical" evidence="9">
    <location>
        <begin position="78"/>
        <end position="96"/>
    </location>
</feature>
<evidence type="ECO:0000256" key="6">
    <source>
        <dbReference type="ARBA" id="ARBA00022989"/>
    </source>
</evidence>
<evidence type="ECO:0000256" key="1">
    <source>
        <dbReference type="ARBA" id="ARBA00004429"/>
    </source>
</evidence>
<feature type="transmembrane region" description="Helical" evidence="9">
    <location>
        <begin position="45"/>
        <end position="66"/>
    </location>
</feature>
<comment type="similarity">
    <text evidence="8 9">Belongs to the TRAP transporter small permease family.</text>
</comment>
<evidence type="ECO:0000256" key="7">
    <source>
        <dbReference type="ARBA" id="ARBA00023136"/>
    </source>
</evidence>
<evidence type="ECO:0000256" key="3">
    <source>
        <dbReference type="ARBA" id="ARBA00022475"/>
    </source>
</evidence>
<evidence type="ECO:0000313" key="11">
    <source>
        <dbReference type="EMBL" id="QXM23878.1"/>
    </source>
</evidence>
<accession>A0A975U154</accession>
<dbReference type="EMBL" id="CP076448">
    <property type="protein sequence ID" value="QXM23878.1"/>
    <property type="molecule type" value="Genomic_DNA"/>
</dbReference>
<dbReference type="KEGG" id="elio:KO353_11285"/>
<dbReference type="GO" id="GO:0005886">
    <property type="term" value="C:plasma membrane"/>
    <property type="evidence" value="ECO:0007669"/>
    <property type="project" value="UniProtKB-SubCell"/>
</dbReference>
<proteinExistence type="inferred from homology"/>
<feature type="domain" description="Tripartite ATP-independent periplasmic transporters DctQ component" evidence="10">
    <location>
        <begin position="55"/>
        <end position="183"/>
    </location>
</feature>
<evidence type="ECO:0000256" key="8">
    <source>
        <dbReference type="ARBA" id="ARBA00038436"/>
    </source>
</evidence>
<name>A0A975U154_9PROT</name>
<feature type="transmembrane region" description="Helical" evidence="9">
    <location>
        <begin position="158"/>
        <end position="175"/>
    </location>
</feature>
<comment type="subcellular location">
    <subcellularLocation>
        <location evidence="1 9">Cell inner membrane</location>
        <topology evidence="1 9">Multi-pass membrane protein</topology>
    </subcellularLocation>
</comment>
<evidence type="ECO:0000256" key="2">
    <source>
        <dbReference type="ARBA" id="ARBA00022448"/>
    </source>
</evidence>
<dbReference type="InterPro" id="IPR055348">
    <property type="entry name" value="DctQ"/>
</dbReference>
<dbReference type="InterPro" id="IPR007387">
    <property type="entry name" value="TRAP_DctQ"/>
</dbReference>
<keyword evidence="12" id="KW-1185">Reference proteome</keyword>
<keyword evidence="4 9" id="KW-0997">Cell inner membrane</keyword>
<feature type="transmembrane region" description="Helical" evidence="9">
    <location>
        <begin position="117"/>
        <end position="138"/>
    </location>
</feature>
<dbReference type="RefSeq" id="WP_218284811.1">
    <property type="nucleotide sequence ID" value="NZ_CP076448.1"/>
</dbReference>
<dbReference type="Pfam" id="PF04290">
    <property type="entry name" value="DctQ"/>
    <property type="match status" value="1"/>
</dbReference>
<keyword evidence="6 9" id="KW-1133">Transmembrane helix</keyword>
<evidence type="ECO:0000259" key="10">
    <source>
        <dbReference type="Pfam" id="PF04290"/>
    </source>
</evidence>
<dbReference type="GO" id="GO:0022857">
    <property type="term" value="F:transmembrane transporter activity"/>
    <property type="evidence" value="ECO:0007669"/>
    <property type="project" value="UniProtKB-UniRule"/>
</dbReference>
<gene>
    <name evidence="11" type="ORF">KO353_11285</name>
</gene>
<reference evidence="11" key="1">
    <citation type="submission" date="2021-06" db="EMBL/GenBank/DDBJ databases">
        <title>Elioraea tepida, sp. nov., a moderately thermophilic aerobic anoxygenic phototrophic bacterium isolated from an alkaline siliceous hot spring mat community in Yellowstone National Park, WY, USA.</title>
        <authorList>
            <person name="Saini M.K."/>
            <person name="Yoshida S."/>
            <person name="Sebastian A."/>
            <person name="Hirose S."/>
            <person name="Hara E."/>
            <person name="Tamaki H."/>
            <person name="Soulier N.T."/>
            <person name="Albert I."/>
            <person name="Hanada S."/>
            <person name="Bryant D.A."/>
            <person name="Tank M."/>
        </authorList>
    </citation>
    <scope>NUCLEOTIDE SEQUENCE</scope>
    <source>
        <strain evidence="11">MS-P2</strain>
    </source>
</reference>
<dbReference type="PANTHER" id="PTHR35011:SF11">
    <property type="entry name" value="TRAP TRANSPORTER SMALL PERMEASE PROTEIN"/>
    <property type="match status" value="1"/>
</dbReference>
<keyword evidence="3" id="KW-1003">Cell membrane</keyword>
<organism evidence="11 12">
    <name type="scientific">Elioraea tepida</name>
    <dbReference type="NCBI Taxonomy" id="2843330"/>
    <lineage>
        <taxon>Bacteria</taxon>
        <taxon>Pseudomonadati</taxon>
        <taxon>Pseudomonadota</taxon>
        <taxon>Alphaproteobacteria</taxon>
        <taxon>Acetobacterales</taxon>
        <taxon>Elioraeaceae</taxon>
        <taxon>Elioraea</taxon>
    </lineage>
</organism>
<keyword evidence="2 9" id="KW-0813">Transport</keyword>
<evidence type="ECO:0000256" key="4">
    <source>
        <dbReference type="ARBA" id="ARBA00022519"/>
    </source>
</evidence>
<keyword evidence="5 9" id="KW-0812">Transmembrane</keyword>
<dbReference type="PANTHER" id="PTHR35011">
    <property type="entry name" value="2,3-DIKETO-L-GULONATE TRAP TRANSPORTER SMALL PERMEASE PROTEIN YIAM"/>
    <property type="match status" value="1"/>
</dbReference>
<evidence type="ECO:0000256" key="5">
    <source>
        <dbReference type="ARBA" id="ARBA00022692"/>
    </source>
</evidence>